<dbReference type="AlphaFoldDB" id="A0A1V3G6X8"/>
<evidence type="ECO:0000313" key="1">
    <source>
        <dbReference type="EMBL" id="OOE12194.1"/>
    </source>
</evidence>
<comment type="caution">
    <text evidence="1">The sequence shown here is derived from an EMBL/GenBank/DDBJ whole genome shotgun (WGS) entry which is preliminary data.</text>
</comment>
<gene>
    <name evidence="1" type="ORF">UN64_08745</name>
</gene>
<protein>
    <submittedName>
        <fullName evidence="1">Uncharacterized protein</fullName>
    </submittedName>
</protein>
<reference evidence="1 2" key="1">
    <citation type="submission" date="2016-11" db="EMBL/GenBank/DDBJ databases">
        <authorList>
            <person name="Jaros S."/>
            <person name="Januszkiewicz K."/>
            <person name="Wedrychowicz H."/>
        </authorList>
    </citation>
    <scope>NUCLEOTIDE SEQUENCE [LARGE SCALE GENOMIC DNA]</scope>
    <source>
        <strain evidence="1 2">Con a/3</strain>
    </source>
</reference>
<organism evidence="1 2">
    <name type="scientific">Fictibacillus arsenicus</name>
    <dbReference type="NCBI Taxonomy" id="255247"/>
    <lineage>
        <taxon>Bacteria</taxon>
        <taxon>Bacillati</taxon>
        <taxon>Bacillota</taxon>
        <taxon>Bacilli</taxon>
        <taxon>Bacillales</taxon>
        <taxon>Fictibacillaceae</taxon>
        <taxon>Fictibacillus</taxon>
    </lineage>
</organism>
<dbReference type="Proteomes" id="UP000188597">
    <property type="component" value="Unassembled WGS sequence"/>
</dbReference>
<accession>A0A1V3G6X8</accession>
<name>A0A1V3G6X8_9BACL</name>
<sequence>MRKPHKWCKELIVGLKSFFVGSYPLFVGKINLTWDKTDLPWDYFLMIIPRGQFVLNVFHRNANIKKAVTQKRNLLSLPAFFINL</sequence>
<dbReference type="EMBL" id="MQMF01000002">
    <property type="protein sequence ID" value="OOE12194.1"/>
    <property type="molecule type" value="Genomic_DNA"/>
</dbReference>
<proteinExistence type="predicted"/>
<evidence type="ECO:0000313" key="2">
    <source>
        <dbReference type="Proteomes" id="UP000188597"/>
    </source>
</evidence>